<evidence type="ECO:0000256" key="7">
    <source>
        <dbReference type="ARBA" id="ARBA00023010"/>
    </source>
</evidence>
<keyword evidence="5" id="KW-0653">Protein transport</keyword>
<evidence type="ECO:0000256" key="10">
    <source>
        <dbReference type="ARBA" id="ARBA00023284"/>
    </source>
</evidence>
<evidence type="ECO:0000256" key="9">
    <source>
        <dbReference type="ARBA" id="ARBA00023157"/>
    </source>
</evidence>
<dbReference type="InterPro" id="IPR010625">
    <property type="entry name" value="CHCH"/>
</dbReference>
<dbReference type="PANTHER" id="PTHR21622">
    <property type="entry name" value="COILED-COIL-HELIX-COILED-COIL-HELIX DOMAIN CONTAINING 4"/>
    <property type="match status" value="1"/>
</dbReference>
<dbReference type="InParanoid" id="A5DVX5"/>
<dbReference type="GO" id="GO:0005743">
    <property type="term" value="C:mitochondrial inner membrane"/>
    <property type="evidence" value="ECO:0007669"/>
    <property type="project" value="UniProtKB-SubCell"/>
</dbReference>
<evidence type="ECO:0000259" key="13">
    <source>
        <dbReference type="Pfam" id="PF06747"/>
    </source>
</evidence>
<dbReference type="InterPro" id="IPR039289">
    <property type="entry name" value="CHCHD4"/>
</dbReference>
<dbReference type="Proteomes" id="UP000001996">
    <property type="component" value="Unassembled WGS sequence"/>
</dbReference>
<dbReference type="PROSITE" id="PS51808">
    <property type="entry name" value="CHCH"/>
    <property type="match status" value="1"/>
</dbReference>
<feature type="domain" description="CHCH" evidence="13">
    <location>
        <begin position="229"/>
        <end position="265"/>
    </location>
</feature>
<organism evidence="14 15">
    <name type="scientific">Lodderomyces elongisporus (strain ATCC 11503 / CBS 2605 / JCM 1781 / NBRC 1676 / NRRL YB-4239)</name>
    <name type="common">Yeast</name>
    <name type="synonym">Saccharomyces elongisporus</name>
    <dbReference type="NCBI Taxonomy" id="379508"/>
    <lineage>
        <taxon>Eukaryota</taxon>
        <taxon>Fungi</taxon>
        <taxon>Dikarya</taxon>
        <taxon>Ascomycota</taxon>
        <taxon>Saccharomycotina</taxon>
        <taxon>Pichiomycetes</taxon>
        <taxon>Debaryomycetaceae</taxon>
        <taxon>Candida/Lodderomyces clade</taxon>
        <taxon>Lodderomyces</taxon>
    </lineage>
</organism>
<dbReference type="PANTHER" id="PTHR21622:SF0">
    <property type="entry name" value="COILED-COIL-HELIX-COILED-COIL-HELIX DOMAIN CONTAINING 4"/>
    <property type="match status" value="1"/>
</dbReference>
<dbReference type="HOGENOM" id="CLU_054990_1_0_1"/>
<dbReference type="Gene3D" id="1.10.287.2900">
    <property type="match status" value="1"/>
</dbReference>
<evidence type="ECO:0000256" key="8">
    <source>
        <dbReference type="ARBA" id="ARBA00023128"/>
    </source>
</evidence>
<keyword evidence="9" id="KW-1015">Disulfide bond</keyword>
<dbReference type="GO" id="GO:0045041">
    <property type="term" value="P:protein import into mitochondrial intermembrane space"/>
    <property type="evidence" value="ECO:0007669"/>
    <property type="project" value="InterPro"/>
</dbReference>
<dbReference type="Pfam" id="PF06747">
    <property type="entry name" value="CHCH"/>
    <property type="match status" value="1"/>
</dbReference>
<reference evidence="14 15" key="1">
    <citation type="journal article" date="2009" name="Nature">
        <title>Evolution of pathogenicity and sexual reproduction in eight Candida genomes.</title>
        <authorList>
            <person name="Butler G."/>
            <person name="Rasmussen M.D."/>
            <person name="Lin M.F."/>
            <person name="Santos M.A."/>
            <person name="Sakthikumar S."/>
            <person name="Munro C.A."/>
            <person name="Rheinbay E."/>
            <person name="Grabherr M."/>
            <person name="Forche A."/>
            <person name="Reedy J.L."/>
            <person name="Agrafioti I."/>
            <person name="Arnaud M.B."/>
            <person name="Bates S."/>
            <person name="Brown A.J."/>
            <person name="Brunke S."/>
            <person name="Costanzo M.C."/>
            <person name="Fitzpatrick D.A."/>
            <person name="de Groot P.W."/>
            <person name="Harris D."/>
            <person name="Hoyer L.L."/>
            <person name="Hube B."/>
            <person name="Klis F.M."/>
            <person name="Kodira C."/>
            <person name="Lennard N."/>
            <person name="Logue M.E."/>
            <person name="Martin R."/>
            <person name="Neiman A.M."/>
            <person name="Nikolaou E."/>
            <person name="Quail M.A."/>
            <person name="Quinn J."/>
            <person name="Santos M.C."/>
            <person name="Schmitzberger F.F."/>
            <person name="Sherlock G."/>
            <person name="Shah P."/>
            <person name="Silverstein K.A."/>
            <person name="Skrzypek M.S."/>
            <person name="Soll D."/>
            <person name="Staggs R."/>
            <person name="Stansfield I."/>
            <person name="Stumpf M.P."/>
            <person name="Sudbery P.E."/>
            <person name="Srikantha T."/>
            <person name="Zeng Q."/>
            <person name="Berman J."/>
            <person name="Berriman M."/>
            <person name="Heitman J."/>
            <person name="Gow N.A."/>
            <person name="Lorenz M.C."/>
            <person name="Birren B.W."/>
            <person name="Kellis M."/>
            <person name="Cuomo C.A."/>
        </authorList>
    </citation>
    <scope>NUCLEOTIDE SEQUENCE [LARGE SCALE GENOMIC DNA]</scope>
    <source>
        <strain evidence="15">ATCC 11503 / BCRC 21390 / CBS 2605 / JCM 1781 / NBRC 1676 / NRRL YB-4239</strain>
    </source>
</reference>
<keyword evidence="10" id="KW-0676">Redox-active center</keyword>
<protein>
    <recommendedName>
        <fullName evidence="3">Mitochondrial intermembrane space import and assembly protein 40</fullName>
    </recommendedName>
    <alternativeName>
        <fullName evidence="11">Mitochondrial import inner membrane translocase TIM40</fullName>
    </alternativeName>
</protein>
<feature type="region of interest" description="Disordered" evidence="12">
    <location>
        <begin position="57"/>
        <end position="214"/>
    </location>
</feature>
<name>A5DVX5_LODEL</name>
<keyword evidence="6" id="KW-0560">Oxidoreductase</keyword>
<comment type="subcellular location">
    <subcellularLocation>
        <location evidence="2">Mitochondrion inner membrane</location>
        <topology evidence="2">Single-pass type II membrane protein</topology>
        <orientation evidence="2">Intermembrane side</orientation>
    </subcellularLocation>
</comment>
<keyword evidence="15" id="KW-1185">Reference proteome</keyword>
<dbReference type="OMA" id="CFKRYPE"/>
<gene>
    <name evidence="14" type="ORF">LELG_01511</name>
</gene>
<evidence type="ECO:0000313" key="14">
    <source>
        <dbReference type="EMBL" id="EDK43333.1"/>
    </source>
</evidence>
<evidence type="ECO:0000256" key="2">
    <source>
        <dbReference type="ARBA" id="ARBA00004164"/>
    </source>
</evidence>
<keyword evidence="8" id="KW-0496">Mitochondrion</keyword>
<evidence type="ECO:0000256" key="4">
    <source>
        <dbReference type="ARBA" id="ARBA00022448"/>
    </source>
</evidence>
<feature type="region of interest" description="Disordered" evidence="12">
    <location>
        <begin position="293"/>
        <end position="315"/>
    </location>
</feature>
<evidence type="ECO:0000256" key="1">
    <source>
        <dbReference type="ARBA" id="ARBA00001973"/>
    </source>
</evidence>
<sequence length="315" mass="34574">MYRQIARSSLARQARARIARSYSSASSSSAKSSLNSKLVAGAVVPIAMAVGYFATTTSTSSPISNDSTADRIRKAVSDGNAMADDQAEKFAAEQSRLRKETSDAKIEGHKKQAEENTKEAGATDSKDIASDSDVRDKAADELNEDSSRHANSDPRVVEEKAIKKEEIRSNKQEDDEKKQAEEQGDKKKGGDEEKGDGSDEGKQEAAYNPETGEINWDCPCLGGMAHGPCGEEFKEAFSCFVFSETEPKGIDCIKKFENMRSCFKKHPEDYKEELYTDDHELDTEAVEHVVLEEAEPAVKDIEDGLDSGKLKPKKE</sequence>
<dbReference type="VEuPathDB" id="FungiDB:LELG_01511"/>
<dbReference type="GeneID" id="5233994"/>
<dbReference type="AlphaFoldDB" id="A5DVX5"/>
<feature type="compositionally biased region" description="Basic and acidic residues" evidence="12">
    <location>
        <begin position="86"/>
        <end position="118"/>
    </location>
</feature>
<dbReference type="OrthoDB" id="7481291at2759"/>
<evidence type="ECO:0000256" key="11">
    <source>
        <dbReference type="ARBA" id="ARBA00033150"/>
    </source>
</evidence>
<evidence type="ECO:0000313" key="15">
    <source>
        <dbReference type="Proteomes" id="UP000001996"/>
    </source>
</evidence>
<comment type="cofactor">
    <cofactor evidence="1">
        <name>Cu(2+)</name>
        <dbReference type="ChEBI" id="CHEBI:29036"/>
    </cofactor>
</comment>
<dbReference type="EMBL" id="CH981525">
    <property type="protein sequence ID" value="EDK43333.1"/>
    <property type="molecule type" value="Genomic_DNA"/>
</dbReference>
<feature type="compositionally biased region" description="Basic and acidic residues" evidence="12">
    <location>
        <begin position="124"/>
        <end position="203"/>
    </location>
</feature>
<evidence type="ECO:0000256" key="12">
    <source>
        <dbReference type="SAM" id="MobiDB-lite"/>
    </source>
</evidence>
<accession>A5DVX5</accession>
<dbReference type="eggNOG" id="KOG4149">
    <property type="taxonomic scope" value="Eukaryota"/>
</dbReference>
<evidence type="ECO:0000256" key="3">
    <source>
        <dbReference type="ARBA" id="ARBA00013714"/>
    </source>
</evidence>
<proteinExistence type="predicted"/>
<dbReference type="GO" id="GO:0005758">
    <property type="term" value="C:mitochondrial intermembrane space"/>
    <property type="evidence" value="ECO:0007669"/>
    <property type="project" value="TreeGrafter"/>
</dbReference>
<dbReference type="GO" id="GO:0015035">
    <property type="term" value="F:protein-disulfide reductase activity"/>
    <property type="evidence" value="ECO:0007669"/>
    <property type="project" value="InterPro"/>
</dbReference>
<dbReference type="STRING" id="379508.A5DVX5"/>
<feature type="compositionally biased region" description="Polar residues" evidence="12">
    <location>
        <begin position="57"/>
        <end position="67"/>
    </location>
</feature>
<keyword evidence="7" id="KW-0811">Translocation</keyword>
<evidence type="ECO:0000256" key="5">
    <source>
        <dbReference type="ARBA" id="ARBA00022927"/>
    </source>
</evidence>
<evidence type="ECO:0000256" key="6">
    <source>
        <dbReference type="ARBA" id="ARBA00023002"/>
    </source>
</evidence>
<keyword evidence="4" id="KW-0813">Transport</keyword>
<dbReference type="KEGG" id="lel:PVL30_001481"/>